<evidence type="ECO:0000313" key="2">
    <source>
        <dbReference type="Proteomes" id="UP000293701"/>
    </source>
</evidence>
<gene>
    <name evidence="1" type="ORF">MCC10002_1008</name>
</gene>
<organism evidence="1 2">
    <name type="scientific">Bifidobacterium longum subsp. longum</name>
    <dbReference type="NCBI Taxonomy" id="1679"/>
    <lineage>
        <taxon>Bacteria</taxon>
        <taxon>Bacillati</taxon>
        <taxon>Actinomycetota</taxon>
        <taxon>Actinomycetes</taxon>
        <taxon>Bifidobacteriales</taxon>
        <taxon>Bifidobacteriaceae</taxon>
        <taxon>Bifidobacterium</taxon>
    </lineage>
</organism>
<evidence type="ECO:0000313" key="1">
    <source>
        <dbReference type="EMBL" id="TCD74337.1"/>
    </source>
</evidence>
<dbReference type="EMBL" id="SHPM01000021">
    <property type="protein sequence ID" value="TCD74337.1"/>
    <property type="molecule type" value="Genomic_DNA"/>
</dbReference>
<protein>
    <submittedName>
        <fullName evidence="1">Uncharacterized protein</fullName>
    </submittedName>
</protein>
<reference evidence="1 2" key="1">
    <citation type="journal article" date="2018" name="Sci. Rep.">
        <title>Genomic diversity and distribution of Bifidobacterium longum subsp. longum across the human lifespan.</title>
        <authorList>
            <person name="Odamaki T."/>
            <person name="Bottacini F."/>
            <person name="Kato K."/>
            <person name="Mitsuyama E."/>
            <person name="Yoshida K."/>
            <person name="Horigome A."/>
            <person name="Xiao J.Z."/>
            <person name="van Sinderen D."/>
        </authorList>
    </citation>
    <scope>NUCLEOTIDE SEQUENCE [LARGE SCALE GENOMIC DNA]</scope>
    <source>
        <strain evidence="1 2">MCC10002</strain>
    </source>
</reference>
<accession>A0A4V2MYK0</accession>
<comment type="caution">
    <text evidence="1">The sequence shown here is derived from an EMBL/GenBank/DDBJ whole genome shotgun (WGS) entry which is preliminary data.</text>
</comment>
<dbReference type="Proteomes" id="UP000293701">
    <property type="component" value="Unassembled WGS sequence"/>
</dbReference>
<sequence length="87" mass="9994">MPNRKDWQPEDTQVETAAMALRAQQMRLWNLVEDSATVGRCWQQTPVWLRCGYRQMASAMLRAVHRFAVRVPPPLGAGRNHSFLPGF</sequence>
<dbReference type="AlphaFoldDB" id="A0A4V2MYK0"/>
<proteinExistence type="predicted"/>
<name>A0A4V2MYK0_BIFLL</name>